<reference evidence="2" key="1">
    <citation type="journal article" date="2020" name="Nature">
        <title>Giant virus diversity and host interactions through global metagenomics.</title>
        <authorList>
            <person name="Schulz F."/>
            <person name="Roux S."/>
            <person name="Paez-Espino D."/>
            <person name="Jungbluth S."/>
            <person name="Walsh D.A."/>
            <person name="Denef V.J."/>
            <person name="McMahon K.D."/>
            <person name="Konstantinidis K.T."/>
            <person name="Eloe-Fadrosh E.A."/>
            <person name="Kyrpides N.C."/>
            <person name="Woyke T."/>
        </authorList>
    </citation>
    <scope>NUCLEOTIDE SEQUENCE</scope>
    <source>
        <strain evidence="2">GVMAG-M-3300020595-32</strain>
    </source>
</reference>
<evidence type="ECO:0000313" key="2">
    <source>
        <dbReference type="EMBL" id="QHT02646.1"/>
    </source>
</evidence>
<accession>A0A6C0CD27</accession>
<dbReference type="AlphaFoldDB" id="A0A6C0CD27"/>
<feature type="region of interest" description="Disordered" evidence="1">
    <location>
        <begin position="52"/>
        <end position="76"/>
    </location>
</feature>
<sequence>MELSKILLIVLVVVGVIQLLKNTDLVLPDLVEDKSKVKNNVMRKVETRGLKTNDKLGNFPIPPTSSESKPLSESTNDDTTLINDSLIANPSIVNVIRSGVNNKESHYPKYYRKDLISGNTVGTTELKFAETTDKPSLAWSDDNVSQYPKFYKSDFDGGLTNIGAFFDQSNRYVDITGPRTDANVGDVCYTDKEGEKVCLENDKLMNVAPQVVNNKRECGFLNDYNMLQYTNYLKYGGGNNKVINGSPFYDGVTGNNRFSSKYEGPIKEQVLSCSL</sequence>
<protein>
    <submittedName>
        <fullName evidence="2">Uncharacterized protein</fullName>
    </submittedName>
</protein>
<feature type="compositionally biased region" description="Polar residues" evidence="1">
    <location>
        <begin position="64"/>
        <end position="76"/>
    </location>
</feature>
<organism evidence="2">
    <name type="scientific">viral metagenome</name>
    <dbReference type="NCBI Taxonomy" id="1070528"/>
    <lineage>
        <taxon>unclassified sequences</taxon>
        <taxon>metagenomes</taxon>
        <taxon>organismal metagenomes</taxon>
    </lineage>
</organism>
<proteinExistence type="predicted"/>
<name>A0A6C0CD27_9ZZZZ</name>
<evidence type="ECO:0000256" key="1">
    <source>
        <dbReference type="SAM" id="MobiDB-lite"/>
    </source>
</evidence>
<dbReference type="EMBL" id="MN739396">
    <property type="protein sequence ID" value="QHT02646.1"/>
    <property type="molecule type" value="Genomic_DNA"/>
</dbReference>